<dbReference type="PANTHER" id="PTHR10270">
    <property type="entry name" value="SOX TRANSCRIPTION FACTOR"/>
    <property type="match status" value="1"/>
</dbReference>
<evidence type="ECO:0000313" key="8">
    <source>
        <dbReference type="Proteomes" id="UP000644660"/>
    </source>
</evidence>
<dbReference type="PANTHER" id="PTHR10270:SF161">
    <property type="entry name" value="SEX-DETERMINING REGION Y PROTEIN"/>
    <property type="match status" value="1"/>
</dbReference>
<dbReference type="GO" id="GO:0005634">
    <property type="term" value="C:nucleus"/>
    <property type="evidence" value="ECO:0007669"/>
    <property type="project" value="UniProtKB-UniRule"/>
</dbReference>
<dbReference type="GeneID" id="64857045"/>
<dbReference type="InterPro" id="IPR009071">
    <property type="entry name" value="HMG_box_dom"/>
</dbReference>
<dbReference type="AlphaFoldDB" id="A0A8H2VEM3"/>
<dbReference type="GO" id="GO:0001228">
    <property type="term" value="F:DNA-binding transcription activator activity, RNA polymerase II-specific"/>
    <property type="evidence" value="ECO:0007669"/>
    <property type="project" value="TreeGrafter"/>
</dbReference>
<evidence type="ECO:0000256" key="3">
    <source>
        <dbReference type="ARBA" id="ARBA00023163"/>
    </source>
</evidence>
<dbReference type="InterPro" id="IPR050140">
    <property type="entry name" value="SRY-related_HMG-box_TF-like"/>
</dbReference>
<dbReference type="Proteomes" id="UP000644660">
    <property type="component" value="Unassembled WGS sequence"/>
</dbReference>
<dbReference type="Pfam" id="PF00505">
    <property type="entry name" value="HMG_box"/>
    <property type="match status" value="1"/>
</dbReference>
<dbReference type="RefSeq" id="XP_041405909.1">
    <property type="nucleotide sequence ID" value="XM_041549975.1"/>
</dbReference>
<dbReference type="OrthoDB" id="6247875at2759"/>
<comment type="caution">
    <text evidence="7">The sequence shown here is derived from an EMBL/GenBank/DDBJ whole genome shotgun (WGS) entry which is preliminary data.</text>
</comment>
<evidence type="ECO:0000259" key="6">
    <source>
        <dbReference type="PROSITE" id="PS50118"/>
    </source>
</evidence>
<feature type="region of interest" description="Disordered" evidence="5">
    <location>
        <begin position="21"/>
        <end position="44"/>
    </location>
</feature>
<feature type="domain" description="HMG box" evidence="6">
    <location>
        <begin position="231"/>
        <end position="307"/>
    </location>
</feature>
<keyword evidence="3" id="KW-0804">Transcription</keyword>
<feature type="compositionally biased region" description="Basic and acidic residues" evidence="5">
    <location>
        <begin position="296"/>
        <end position="305"/>
    </location>
</feature>
<feature type="compositionally biased region" description="Low complexity" evidence="5">
    <location>
        <begin position="185"/>
        <end position="208"/>
    </location>
</feature>
<dbReference type="Gene3D" id="1.10.30.10">
    <property type="entry name" value="High mobility group box domain"/>
    <property type="match status" value="1"/>
</dbReference>
<dbReference type="GO" id="GO:0000122">
    <property type="term" value="P:negative regulation of transcription by RNA polymerase II"/>
    <property type="evidence" value="ECO:0007669"/>
    <property type="project" value="TreeGrafter"/>
</dbReference>
<dbReference type="CDD" id="cd01389">
    <property type="entry name" value="HMG-box_ROX1-like"/>
    <property type="match status" value="1"/>
</dbReference>
<evidence type="ECO:0000256" key="5">
    <source>
        <dbReference type="SAM" id="MobiDB-lite"/>
    </source>
</evidence>
<feature type="region of interest" description="Disordered" evidence="5">
    <location>
        <begin position="296"/>
        <end position="352"/>
    </location>
</feature>
<keyword evidence="8" id="KW-1185">Reference proteome</keyword>
<sequence>MTSQANVNLPSIQILLSNIEQKPEPPQSGPPAPPTQPSYSYHTMYSTSGSAPIPVSTPIAINTPLYREPYGGQYNVSYETPMPQYQPYMQVNGFISPVAGPQVTNMDSLRSAHILKSLSVQTQDVPRYQQPIMHMSTRVPVYNQLPTPALHKVPPIAYYEHNGGMIHDGTQMDYSTEMTKIMPASPSSISSHCSSRTSSSSSASTSTSVIGNQKSLKKCTCKKSPGSAEHIPRPRNAFILFRQHLHYSIFPKDRYMLVTQGSFKTNSEVSREIGKRWRQLPADEKKYWQDLAQKEKEMHKQKYPDYKYAPRKLMESQDSNSDSDETSGHHSRQRRRQREPCTYCKLKKRSNN</sequence>
<keyword evidence="1" id="KW-0805">Transcription regulation</keyword>
<organism evidence="7 8">
    <name type="scientific">Maudiozyma barnettii</name>
    <dbReference type="NCBI Taxonomy" id="61262"/>
    <lineage>
        <taxon>Eukaryota</taxon>
        <taxon>Fungi</taxon>
        <taxon>Dikarya</taxon>
        <taxon>Ascomycota</taxon>
        <taxon>Saccharomycotina</taxon>
        <taxon>Saccharomycetes</taxon>
        <taxon>Saccharomycetales</taxon>
        <taxon>Saccharomycetaceae</taxon>
        <taxon>Maudiozyma</taxon>
    </lineage>
</organism>
<dbReference type="EMBL" id="CAEFZW010000003">
    <property type="protein sequence ID" value="CAB4254065.1"/>
    <property type="molecule type" value="Genomic_DNA"/>
</dbReference>
<name>A0A8H2VEM3_9SACH</name>
<proteinExistence type="predicted"/>
<feature type="region of interest" description="Disordered" evidence="5">
    <location>
        <begin position="185"/>
        <end position="209"/>
    </location>
</feature>
<accession>A0A8H2VEM3</accession>
<dbReference type="SMART" id="SM00398">
    <property type="entry name" value="HMG"/>
    <property type="match status" value="1"/>
</dbReference>
<evidence type="ECO:0000256" key="4">
    <source>
        <dbReference type="PROSITE-ProRule" id="PRU00267"/>
    </source>
</evidence>
<reference evidence="7 8" key="1">
    <citation type="submission" date="2020-05" db="EMBL/GenBank/DDBJ databases">
        <authorList>
            <person name="Casaregola S."/>
            <person name="Devillers H."/>
            <person name="Grondin C."/>
        </authorList>
    </citation>
    <scope>NUCLEOTIDE SEQUENCE [LARGE SCALE GENOMIC DNA]</scope>
    <source>
        <strain evidence="7 8">CLIB 1767</strain>
    </source>
</reference>
<dbReference type="GO" id="GO:0030154">
    <property type="term" value="P:cell differentiation"/>
    <property type="evidence" value="ECO:0007669"/>
    <property type="project" value="TreeGrafter"/>
</dbReference>
<dbReference type="SUPFAM" id="SSF47095">
    <property type="entry name" value="HMG-box"/>
    <property type="match status" value="1"/>
</dbReference>
<keyword evidence="4" id="KW-0539">Nucleus</keyword>
<feature type="compositionally biased region" description="Pro residues" evidence="5">
    <location>
        <begin position="24"/>
        <end position="36"/>
    </location>
</feature>
<gene>
    <name evidence="7" type="ORF">KABA2_03S11726</name>
</gene>
<dbReference type="FunFam" id="1.10.30.10:FF:000041">
    <property type="entry name" value="HMG box family protein"/>
    <property type="match status" value="1"/>
</dbReference>
<keyword evidence="2 4" id="KW-0238">DNA-binding</keyword>
<dbReference type="GO" id="GO:0000978">
    <property type="term" value="F:RNA polymerase II cis-regulatory region sequence-specific DNA binding"/>
    <property type="evidence" value="ECO:0007669"/>
    <property type="project" value="TreeGrafter"/>
</dbReference>
<protein>
    <recommendedName>
        <fullName evidence="6">HMG box domain-containing protein</fullName>
    </recommendedName>
</protein>
<feature type="DNA-binding region" description="HMG box" evidence="4">
    <location>
        <begin position="231"/>
        <end position="307"/>
    </location>
</feature>
<evidence type="ECO:0000256" key="2">
    <source>
        <dbReference type="ARBA" id="ARBA00023125"/>
    </source>
</evidence>
<evidence type="ECO:0000313" key="7">
    <source>
        <dbReference type="EMBL" id="CAB4254065.1"/>
    </source>
</evidence>
<dbReference type="PROSITE" id="PS50118">
    <property type="entry name" value="HMG_BOX_2"/>
    <property type="match status" value="1"/>
</dbReference>
<evidence type="ECO:0000256" key="1">
    <source>
        <dbReference type="ARBA" id="ARBA00023015"/>
    </source>
</evidence>
<dbReference type="InterPro" id="IPR036910">
    <property type="entry name" value="HMG_box_dom_sf"/>
</dbReference>